<dbReference type="InterPro" id="IPR045058">
    <property type="entry name" value="GIMA/IAN/Toc"/>
</dbReference>
<dbReference type="PROSITE" id="PS51720">
    <property type="entry name" value="G_AIG1"/>
    <property type="match status" value="1"/>
</dbReference>
<comment type="similarity">
    <text evidence="1">Belongs to the TRAFAC class TrmE-Era-EngA-EngB-Septin-like GTPase superfamily. AIG1/Toc34/Toc159-like paraseptin GTPase family. IAN subfamily.</text>
</comment>
<name>A0AAN8PZJ6_PATCE</name>
<dbReference type="InterPro" id="IPR006703">
    <property type="entry name" value="G_AIG1"/>
</dbReference>
<sequence>MLNPISFHFVAPSFALLSYNSLVYPFLLAEIRMVLVGKTGAGKSSLGNSLLDKKVFESNTFGISSTNTCELGERHLQDGSKLVVVDTPGIFDTRNNITETSKEVVRCIGLSSPGPHAFVFVLKIGRFTQEEMDTIQHLKDLFGDAVVNHVIVVFTGKDSLDSEGSTIHQHIENSPEQLISLIHQCKGRVASINNRAQSSNLHVDVAAILKLVGQTIETNNRSHYTEEMFNKANEAIQSKIRQQEEEKMKAEQEILRREQALEERAREIDAEIEKGRQLERENELRRQEIEQRTREQAAHVRRHHRRHRRHRQQCVLQ</sequence>
<dbReference type="InterPro" id="IPR027417">
    <property type="entry name" value="P-loop_NTPase"/>
</dbReference>
<evidence type="ECO:0000256" key="5">
    <source>
        <dbReference type="SAM" id="Phobius"/>
    </source>
</evidence>
<dbReference type="AlphaFoldDB" id="A0AAN8PZJ6"/>
<evidence type="ECO:0000256" key="2">
    <source>
        <dbReference type="ARBA" id="ARBA00022741"/>
    </source>
</evidence>
<feature type="compositionally biased region" description="Basic residues" evidence="4">
    <location>
        <begin position="299"/>
        <end position="317"/>
    </location>
</feature>
<feature type="transmembrane region" description="Helical" evidence="5">
    <location>
        <begin position="6"/>
        <end position="28"/>
    </location>
</feature>
<keyword evidence="3" id="KW-0342">GTP-binding</keyword>
<dbReference type="PANTHER" id="PTHR10903">
    <property type="entry name" value="GTPASE, IMAP FAMILY MEMBER-RELATED"/>
    <property type="match status" value="1"/>
</dbReference>
<evidence type="ECO:0000313" key="9">
    <source>
        <dbReference type="Proteomes" id="UP001347796"/>
    </source>
</evidence>
<dbReference type="PANTHER" id="PTHR10903:SF184">
    <property type="entry name" value="GTP-BINDING PROTEIN A"/>
    <property type="match status" value="1"/>
</dbReference>
<dbReference type="Gene3D" id="3.40.50.300">
    <property type="entry name" value="P-loop containing nucleotide triphosphate hydrolases"/>
    <property type="match status" value="1"/>
</dbReference>
<evidence type="ECO:0000259" key="6">
    <source>
        <dbReference type="PROSITE" id="PS51720"/>
    </source>
</evidence>
<evidence type="ECO:0000256" key="3">
    <source>
        <dbReference type="ARBA" id="ARBA00023134"/>
    </source>
</evidence>
<dbReference type="Proteomes" id="UP001347796">
    <property type="component" value="Unassembled WGS sequence"/>
</dbReference>
<gene>
    <name evidence="7" type="ORF">SNE40_006173</name>
    <name evidence="8" type="ORF">SNE40_006174</name>
</gene>
<dbReference type="SUPFAM" id="SSF52540">
    <property type="entry name" value="P-loop containing nucleoside triphosphate hydrolases"/>
    <property type="match status" value="1"/>
</dbReference>
<comment type="caution">
    <text evidence="7">The sequence shown here is derived from an EMBL/GenBank/DDBJ whole genome shotgun (WGS) entry which is preliminary data.</text>
</comment>
<keyword evidence="5" id="KW-0812">Transmembrane</keyword>
<dbReference type="EMBL" id="JAZGQO010000005">
    <property type="protein sequence ID" value="KAK6186916.1"/>
    <property type="molecule type" value="Genomic_DNA"/>
</dbReference>
<evidence type="ECO:0000313" key="7">
    <source>
        <dbReference type="EMBL" id="KAK6186914.1"/>
    </source>
</evidence>
<dbReference type="GO" id="GO:0005525">
    <property type="term" value="F:GTP binding"/>
    <property type="evidence" value="ECO:0007669"/>
    <property type="project" value="UniProtKB-KW"/>
</dbReference>
<dbReference type="Pfam" id="PF04548">
    <property type="entry name" value="AIG1"/>
    <property type="match status" value="1"/>
</dbReference>
<feature type="domain" description="AIG1-type G" evidence="6">
    <location>
        <begin position="28"/>
        <end position="233"/>
    </location>
</feature>
<proteinExistence type="inferred from homology"/>
<evidence type="ECO:0000256" key="4">
    <source>
        <dbReference type="SAM" id="MobiDB-lite"/>
    </source>
</evidence>
<keyword evidence="5" id="KW-0472">Membrane</keyword>
<keyword evidence="9" id="KW-1185">Reference proteome</keyword>
<evidence type="ECO:0000313" key="8">
    <source>
        <dbReference type="EMBL" id="KAK6186916.1"/>
    </source>
</evidence>
<evidence type="ECO:0000256" key="1">
    <source>
        <dbReference type="ARBA" id="ARBA00008535"/>
    </source>
</evidence>
<keyword evidence="2" id="KW-0547">Nucleotide-binding</keyword>
<accession>A0AAN8PZJ6</accession>
<keyword evidence="5" id="KW-1133">Transmembrane helix</keyword>
<organism evidence="7 9">
    <name type="scientific">Patella caerulea</name>
    <name type="common">Rayed Mediterranean limpet</name>
    <dbReference type="NCBI Taxonomy" id="87958"/>
    <lineage>
        <taxon>Eukaryota</taxon>
        <taxon>Metazoa</taxon>
        <taxon>Spiralia</taxon>
        <taxon>Lophotrochozoa</taxon>
        <taxon>Mollusca</taxon>
        <taxon>Gastropoda</taxon>
        <taxon>Patellogastropoda</taxon>
        <taxon>Patelloidea</taxon>
        <taxon>Patellidae</taxon>
        <taxon>Patella</taxon>
    </lineage>
</organism>
<dbReference type="EMBL" id="JAZGQO010000005">
    <property type="protein sequence ID" value="KAK6186914.1"/>
    <property type="molecule type" value="Genomic_DNA"/>
</dbReference>
<protein>
    <recommendedName>
        <fullName evidence="6">AIG1-type G domain-containing protein</fullName>
    </recommendedName>
</protein>
<reference evidence="7 9" key="1">
    <citation type="submission" date="2024-01" db="EMBL/GenBank/DDBJ databases">
        <title>The genome of the rayed Mediterranean limpet Patella caerulea (Linnaeus, 1758).</title>
        <authorList>
            <person name="Anh-Thu Weber A."/>
            <person name="Halstead-Nussloch G."/>
        </authorList>
    </citation>
    <scope>NUCLEOTIDE SEQUENCE [LARGE SCALE GENOMIC DNA]</scope>
    <source>
        <strain evidence="7">AATW-2023a</strain>
        <tissue evidence="7">Whole specimen</tissue>
    </source>
</reference>
<feature type="compositionally biased region" description="Basic and acidic residues" evidence="4">
    <location>
        <begin position="278"/>
        <end position="298"/>
    </location>
</feature>
<feature type="region of interest" description="Disordered" evidence="4">
    <location>
        <begin position="278"/>
        <end position="317"/>
    </location>
</feature>
<dbReference type="FunFam" id="3.40.50.300:FF:000366">
    <property type="entry name" value="GTPase, IMAP family member 2"/>
    <property type="match status" value="1"/>
</dbReference>